<dbReference type="EMBL" id="FJUW01000005">
    <property type="protein sequence ID" value="CZS92114.1"/>
    <property type="molecule type" value="Genomic_DNA"/>
</dbReference>
<proteinExistence type="predicted"/>
<reference evidence="3" key="1">
    <citation type="submission" date="2016-03" db="EMBL/GenBank/DDBJ databases">
        <authorList>
            <person name="Ploux O."/>
        </authorList>
    </citation>
    <scope>NUCLEOTIDE SEQUENCE [LARGE SCALE GENOMIC DNA]</scope>
    <source>
        <strain evidence="3">UK7</strain>
    </source>
</reference>
<feature type="compositionally biased region" description="Polar residues" evidence="1">
    <location>
        <begin position="11"/>
        <end position="24"/>
    </location>
</feature>
<gene>
    <name evidence="2" type="ORF">RCO7_00711</name>
</gene>
<organism evidence="2 3">
    <name type="scientific">Rhynchosporium graminicola</name>
    <dbReference type="NCBI Taxonomy" id="2792576"/>
    <lineage>
        <taxon>Eukaryota</taxon>
        <taxon>Fungi</taxon>
        <taxon>Dikarya</taxon>
        <taxon>Ascomycota</taxon>
        <taxon>Pezizomycotina</taxon>
        <taxon>Leotiomycetes</taxon>
        <taxon>Helotiales</taxon>
        <taxon>Ploettnerulaceae</taxon>
        <taxon>Rhynchosporium</taxon>
    </lineage>
</organism>
<protein>
    <submittedName>
        <fullName evidence="2">Uncharacterized protein</fullName>
    </submittedName>
</protein>
<accession>A0A1E1K6B4</accession>
<name>A0A1E1K6B4_9HELO</name>
<feature type="region of interest" description="Disordered" evidence="1">
    <location>
        <begin position="1"/>
        <end position="27"/>
    </location>
</feature>
<dbReference type="InParanoid" id="A0A1E1K6B4"/>
<keyword evidence="3" id="KW-1185">Reference proteome</keyword>
<feature type="compositionally biased region" description="Basic residues" evidence="1">
    <location>
        <begin position="1"/>
        <end position="10"/>
    </location>
</feature>
<evidence type="ECO:0000256" key="1">
    <source>
        <dbReference type="SAM" id="MobiDB-lite"/>
    </source>
</evidence>
<dbReference type="STRING" id="914237.A0A1E1K6B4"/>
<evidence type="ECO:0000313" key="3">
    <source>
        <dbReference type="Proteomes" id="UP000178129"/>
    </source>
</evidence>
<dbReference type="AlphaFoldDB" id="A0A1E1K6B4"/>
<dbReference type="Proteomes" id="UP000178129">
    <property type="component" value="Unassembled WGS sequence"/>
</dbReference>
<sequence length="431" mass="48862">MSSPGRRKVSSRPSKLSTRRTPSYTEKAARTTALLPDYYGGLREKPKLLARSCRSSWYRSPVPEPHDTWTWDVPKKMAVITSEVLKNTITPELRSNAVKLLSTMEPQCWIAVDYVRLGQDKKLSDNPAVVLITVERSSNLFLRGDGVCDFDVEIMEGLPDECHEPRAEGDYVTVDMKGQRQRKYPRVGSSIGLSRDHEDIKAGGSGTLGGFIKVDGKVYGLSTHDNLLGKVRREAYPTQAEESVGRNLYAWVGAKSQLGTVWKSSGIRVGSKTTTGHHHRKNWALIHLENPTRFTDPDLFVNKLPYFRRIRFTTYVKDAMTLGLQSNKDIENMPRYLKRSLTTEEFKHRQGLVEKENKQQVVWKYGRSTECTYGGSSYIESSFRDVDGTVSDKWIVLDTPVYNYNHQRQFSYGSDTGSLVWDPDGFVVGML</sequence>
<evidence type="ECO:0000313" key="2">
    <source>
        <dbReference type="EMBL" id="CZS92114.1"/>
    </source>
</evidence>
<comment type="caution">
    <text evidence="2">The sequence shown here is derived from an EMBL/GenBank/DDBJ whole genome shotgun (WGS) entry which is preliminary data.</text>
</comment>